<evidence type="ECO:0000313" key="3">
    <source>
        <dbReference type="Proteomes" id="UP000002051"/>
    </source>
</evidence>
<dbReference type="Proteomes" id="UP000002051">
    <property type="component" value="Chromosome 2"/>
</dbReference>
<evidence type="ECO:0000313" key="2">
    <source>
        <dbReference type="EnsemblPlants" id="KEH36971"/>
    </source>
</evidence>
<dbReference type="PANTHER" id="PTHR34125">
    <property type="entry name" value="OS01G0762900 PROTEIN"/>
    <property type="match status" value="1"/>
</dbReference>
<protein>
    <recommendedName>
        <fullName evidence="4">Transmembrane protein</fullName>
    </recommendedName>
</protein>
<proteinExistence type="predicted"/>
<evidence type="ECO:0000313" key="1">
    <source>
        <dbReference type="EMBL" id="KEH36971.1"/>
    </source>
</evidence>
<evidence type="ECO:0008006" key="4">
    <source>
        <dbReference type="Google" id="ProtNLM"/>
    </source>
</evidence>
<dbReference type="AlphaFoldDB" id="A0A072V5Q5"/>
<sequence length="169" mass="18079">MRFGGGGGGFSDLAFSESCTSSSKRTGNTIGGSISGGSSFGASTGTTITENSAKQTQKMSTVFVLVLFGLKNLKCMNAVQILFFVLLQYRSYDVIKRKAPKIQIREDENDDVLTSLDGQIAAPNHIFAQIAFGGVSKFSTESHGEKAGEGLLDYVAGKPEHTQESQYNF</sequence>
<name>A0A072V5Q5_MEDTR</name>
<accession>A0A072V5Q5</accession>
<organism evidence="1 3">
    <name type="scientific">Medicago truncatula</name>
    <name type="common">Barrel medic</name>
    <name type="synonym">Medicago tribuloides</name>
    <dbReference type="NCBI Taxonomy" id="3880"/>
    <lineage>
        <taxon>Eukaryota</taxon>
        <taxon>Viridiplantae</taxon>
        <taxon>Streptophyta</taxon>
        <taxon>Embryophyta</taxon>
        <taxon>Tracheophyta</taxon>
        <taxon>Spermatophyta</taxon>
        <taxon>Magnoliopsida</taxon>
        <taxon>eudicotyledons</taxon>
        <taxon>Gunneridae</taxon>
        <taxon>Pentapetalae</taxon>
        <taxon>rosids</taxon>
        <taxon>fabids</taxon>
        <taxon>Fabales</taxon>
        <taxon>Fabaceae</taxon>
        <taxon>Papilionoideae</taxon>
        <taxon>50 kb inversion clade</taxon>
        <taxon>NPAAA clade</taxon>
        <taxon>Hologalegina</taxon>
        <taxon>IRL clade</taxon>
        <taxon>Trifolieae</taxon>
        <taxon>Medicago</taxon>
    </lineage>
</organism>
<reference evidence="1 3" key="1">
    <citation type="journal article" date="2011" name="Nature">
        <title>The Medicago genome provides insight into the evolution of rhizobial symbioses.</title>
        <authorList>
            <person name="Young N.D."/>
            <person name="Debelle F."/>
            <person name="Oldroyd G.E."/>
            <person name="Geurts R."/>
            <person name="Cannon S.B."/>
            <person name="Udvardi M.K."/>
            <person name="Benedito V.A."/>
            <person name="Mayer K.F."/>
            <person name="Gouzy J."/>
            <person name="Schoof H."/>
            <person name="Van de Peer Y."/>
            <person name="Proost S."/>
            <person name="Cook D.R."/>
            <person name="Meyers B.C."/>
            <person name="Spannagl M."/>
            <person name="Cheung F."/>
            <person name="De Mita S."/>
            <person name="Krishnakumar V."/>
            <person name="Gundlach H."/>
            <person name="Zhou S."/>
            <person name="Mudge J."/>
            <person name="Bharti A.K."/>
            <person name="Murray J.D."/>
            <person name="Naoumkina M.A."/>
            <person name="Rosen B."/>
            <person name="Silverstein K.A."/>
            <person name="Tang H."/>
            <person name="Rombauts S."/>
            <person name="Zhao P.X."/>
            <person name="Zhou P."/>
            <person name="Barbe V."/>
            <person name="Bardou P."/>
            <person name="Bechner M."/>
            <person name="Bellec A."/>
            <person name="Berger A."/>
            <person name="Berges H."/>
            <person name="Bidwell S."/>
            <person name="Bisseling T."/>
            <person name="Choisne N."/>
            <person name="Couloux A."/>
            <person name="Denny R."/>
            <person name="Deshpande S."/>
            <person name="Dai X."/>
            <person name="Doyle J.J."/>
            <person name="Dudez A.M."/>
            <person name="Farmer A.D."/>
            <person name="Fouteau S."/>
            <person name="Franken C."/>
            <person name="Gibelin C."/>
            <person name="Gish J."/>
            <person name="Goldstein S."/>
            <person name="Gonzalez A.J."/>
            <person name="Green P.J."/>
            <person name="Hallab A."/>
            <person name="Hartog M."/>
            <person name="Hua A."/>
            <person name="Humphray S.J."/>
            <person name="Jeong D.H."/>
            <person name="Jing Y."/>
            <person name="Jocker A."/>
            <person name="Kenton S.M."/>
            <person name="Kim D.J."/>
            <person name="Klee K."/>
            <person name="Lai H."/>
            <person name="Lang C."/>
            <person name="Lin S."/>
            <person name="Macmil S.L."/>
            <person name="Magdelenat G."/>
            <person name="Matthews L."/>
            <person name="McCorrison J."/>
            <person name="Monaghan E.L."/>
            <person name="Mun J.H."/>
            <person name="Najar F.Z."/>
            <person name="Nicholson C."/>
            <person name="Noirot C."/>
            <person name="O'Bleness M."/>
            <person name="Paule C.R."/>
            <person name="Poulain J."/>
            <person name="Prion F."/>
            <person name="Qin B."/>
            <person name="Qu C."/>
            <person name="Retzel E.F."/>
            <person name="Riddle C."/>
            <person name="Sallet E."/>
            <person name="Samain S."/>
            <person name="Samson N."/>
            <person name="Sanders I."/>
            <person name="Saurat O."/>
            <person name="Scarpelli C."/>
            <person name="Schiex T."/>
            <person name="Segurens B."/>
            <person name="Severin A.J."/>
            <person name="Sherrier D.J."/>
            <person name="Shi R."/>
            <person name="Sims S."/>
            <person name="Singer S.R."/>
            <person name="Sinharoy S."/>
            <person name="Sterck L."/>
            <person name="Viollet A."/>
            <person name="Wang B.B."/>
            <person name="Wang K."/>
            <person name="Wang M."/>
            <person name="Wang X."/>
            <person name="Warfsmann J."/>
            <person name="Weissenbach J."/>
            <person name="White D.D."/>
            <person name="White J.D."/>
            <person name="Wiley G.B."/>
            <person name="Wincker P."/>
            <person name="Xing Y."/>
            <person name="Yang L."/>
            <person name="Yao Z."/>
            <person name="Ying F."/>
            <person name="Zhai J."/>
            <person name="Zhou L."/>
            <person name="Zuber A."/>
            <person name="Denarie J."/>
            <person name="Dixon R.A."/>
            <person name="May G.D."/>
            <person name="Schwartz D.C."/>
            <person name="Rogers J."/>
            <person name="Quetier F."/>
            <person name="Town C.D."/>
            <person name="Roe B.A."/>
        </authorList>
    </citation>
    <scope>NUCLEOTIDE SEQUENCE [LARGE SCALE GENOMIC DNA]</scope>
    <source>
        <strain evidence="1">A17</strain>
        <strain evidence="2 3">cv. Jemalong A17</strain>
    </source>
</reference>
<reference evidence="1 3" key="2">
    <citation type="journal article" date="2014" name="BMC Genomics">
        <title>An improved genome release (version Mt4.0) for the model legume Medicago truncatula.</title>
        <authorList>
            <person name="Tang H."/>
            <person name="Krishnakumar V."/>
            <person name="Bidwell S."/>
            <person name="Rosen B."/>
            <person name="Chan A."/>
            <person name="Zhou S."/>
            <person name="Gentzbittel L."/>
            <person name="Childs K.L."/>
            <person name="Yandell M."/>
            <person name="Gundlach H."/>
            <person name="Mayer K.F."/>
            <person name="Schwartz D.C."/>
            <person name="Town C.D."/>
        </authorList>
    </citation>
    <scope>GENOME REANNOTATION</scope>
    <source>
        <strain evidence="1">A17</strain>
        <strain evidence="2 3">cv. Jemalong A17</strain>
    </source>
</reference>
<reference evidence="2" key="3">
    <citation type="submission" date="2015-04" db="UniProtKB">
        <authorList>
            <consortium name="EnsemblPlants"/>
        </authorList>
    </citation>
    <scope>IDENTIFICATION</scope>
    <source>
        <strain evidence="2">cv. Jemalong A17</strain>
    </source>
</reference>
<dbReference type="HOGENOM" id="CLU_1580865_0_0_1"/>
<gene>
    <name evidence="1" type="ordered locus">MTR_2g026575</name>
</gene>
<keyword evidence="3" id="KW-1185">Reference proteome</keyword>
<dbReference type="EMBL" id="CM001218">
    <property type="protein sequence ID" value="KEH36971.1"/>
    <property type="molecule type" value="Genomic_DNA"/>
</dbReference>
<dbReference type="EnsemblPlants" id="KEH36971">
    <property type="protein sequence ID" value="KEH36971"/>
    <property type="gene ID" value="MTR_2g026575"/>
</dbReference>
<dbReference type="PANTHER" id="PTHR34125:SF7">
    <property type="entry name" value="TRANSMEMBRANE PROTEIN"/>
    <property type="match status" value="1"/>
</dbReference>